<evidence type="ECO:0000256" key="2">
    <source>
        <dbReference type="ARBA" id="ARBA00022692"/>
    </source>
</evidence>
<feature type="transmembrane region" description="Helical" evidence="5">
    <location>
        <begin position="355"/>
        <end position="375"/>
    </location>
</feature>
<dbReference type="Pfam" id="PF07690">
    <property type="entry name" value="MFS_1"/>
    <property type="match status" value="1"/>
</dbReference>
<keyword evidence="3 5" id="KW-1133">Transmembrane helix</keyword>
<dbReference type="RefSeq" id="WP_005024759.1">
    <property type="nucleotide sequence ID" value="NZ_KE150239.1"/>
</dbReference>
<keyword evidence="2 5" id="KW-0812">Transmembrane</keyword>
<dbReference type="EMBL" id="ADCP02000002">
    <property type="protein sequence ID" value="EFV45624.1"/>
    <property type="molecule type" value="Genomic_DNA"/>
</dbReference>
<name>E5Y2Z5_BILW3</name>
<dbReference type="PANTHER" id="PTHR23514">
    <property type="entry name" value="BYPASS OF STOP CODON PROTEIN 6"/>
    <property type="match status" value="1"/>
</dbReference>
<comment type="caution">
    <text evidence="7">The sequence shown here is derived from an EMBL/GenBank/DDBJ whole genome shotgun (WGS) entry which is preliminary data.</text>
</comment>
<feature type="transmembrane region" description="Helical" evidence="5">
    <location>
        <begin position="142"/>
        <end position="163"/>
    </location>
</feature>
<comment type="subcellular location">
    <subcellularLocation>
        <location evidence="1">Membrane</location>
        <topology evidence="1">Multi-pass membrane protein</topology>
    </subcellularLocation>
</comment>
<feature type="transmembrane region" description="Helical" evidence="5">
    <location>
        <begin position="240"/>
        <end position="261"/>
    </location>
</feature>
<feature type="transmembrane region" description="Helical" evidence="5">
    <location>
        <begin position="21"/>
        <end position="40"/>
    </location>
</feature>
<dbReference type="Gene3D" id="1.20.1250.20">
    <property type="entry name" value="MFS general substrate transporter like domains"/>
    <property type="match status" value="2"/>
</dbReference>
<evidence type="ECO:0000313" key="8">
    <source>
        <dbReference type="Proteomes" id="UP000006034"/>
    </source>
</evidence>
<evidence type="ECO:0000256" key="1">
    <source>
        <dbReference type="ARBA" id="ARBA00004141"/>
    </source>
</evidence>
<feature type="transmembrane region" description="Helical" evidence="5">
    <location>
        <begin position="201"/>
        <end position="220"/>
    </location>
</feature>
<dbReference type="InterPro" id="IPR051788">
    <property type="entry name" value="MFS_Transporter"/>
</dbReference>
<keyword evidence="4 5" id="KW-0472">Membrane</keyword>
<dbReference type="STRING" id="563192.HMPREF0179_00556"/>
<dbReference type="OrthoDB" id="9810941at2"/>
<protein>
    <recommendedName>
        <fullName evidence="6">Major facilitator superfamily (MFS) profile domain-containing protein</fullName>
    </recommendedName>
</protein>
<feature type="transmembrane region" description="Helical" evidence="5">
    <location>
        <begin position="169"/>
        <end position="189"/>
    </location>
</feature>
<evidence type="ECO:0000256" key="4">
    <source>
        <dbReference type="ARBA" id="ARBA00023136"/>
    </source>
</evidence>
<dbReference type="GO" id="GO:0022857">
    <property type="term" value="F:transmembrane transporter activity"/>
    <property type="evidence" value="ECO:0007669"/>
    <property type="project" value="InterPro"/>
</dbReference>
<evidence type="ECO:0000256" key="3">
    <source>
        <dbReference type="ARBA" id="ARBA00022989"/>
    </source>
</evidence>
<feature type="transmembrane region" description="Helical" evidence="5">
    <location>
        <begin position="327"/>
        <end position="349"/>
    </location>
</feature>
<evidence type="ECO:0000256" key="5">
    <source>
        <dbReference type="SAM" id="Phobius"/>
    </source>
</evidence>
<dbReference type="GO" id="GO:0016020">
    <property type="term" value="C:membrane"/>
    <property type="evidence" value="ECO:0007669"/>
    <property type="project" value="UniProtKB-SubCell"/>
</dbReference>
<feature type="transmembrane region" description="Helical" evidence="5">
    <location>
        <begin position="81"/>
        <end position="97"/>
    </location>
</feature>
<dbReference type="CDD" id="cd17393">
    <property type="entry name" value="MFS_MosC_like"/>
    <property type="match status" value="1"/>
</dbReference>
<dbReference type="HOGENOM" id="CLU_035309_1_0_7"/>
<dbReference type="PANTHER" id="PTHR23514:SF13">
    <property type="entry name" value="INNER MEMBRANE PROTEIN YBJJ"/>
    <property type="match status" value="1"/>
</dbReference>
<evidence type="ECO:0000259" key="6">
    <source>
        <dbReference type="PROSITE" id="PS50850"/>
    </source>
</evidence>
<dbReference type="InterPro" id="IPR020846">
    <property type="entry name" value="MFS_dom"/>
</dbReference>
<dbReference type="InterPro" id="IPR011701">
    <property type="entry name" value="MFS"/>
</dbReference>
<dbReference type="PROSITE" id="PS50850">
    <property type="entry name" value="MFS"/>
    <property type="match status" value="1"/>
</dbReference>
<evidence type="ECO:0000313" key="7">
    <source>
        <dbReference type="EMBL" id="EFV45624.1"/>
    </source>
</evidence>
<dbReference type="SUPFAM" id="SSF103473">
    <property type="entry name" value="MFS general substrate transporter"/>
    <property type="match status" value="1"/>
</dbReference>
<feature type="transmembrane region" description="Helical" evidence="5">
    <location>
        <begin position="103"/>
        <end position="130"/>
    </location>
</feature>
<dbReference type="Proteomes" id="UP000006034">
    <property type="component" value="Unassembled WGS sequence"/>
</dbReference>
<keyword evidence="8" id="KW-1185">Reference proteome</keyword>
<proteinExistence type="predicted"/>
<gene>
    <name evidence="7" type="ORF">HMPREF0179_00556</name>
</gene>
<reference evidence="7 8" key="2">
    <citation type="submission" date="2013-04" db="EMBL/GenBank/DDBJ databases">
        <title>The Genome Sequence of Bilophila wadsworthia 3_1_6.</title>
        <authorList>
            <consortium name="The Broad Institute Genomics Platform"/>
            <person name="Earl A."/>
            <person name="Ward D."/>
            <person name="Feldgarden M."/>
            <person name="Gevers D."/>
            <person name="Sibley C."/>
            <person name="Strauss J."/>
            <person name="Allen-Vercoe E."/>
            <person name="Walker B."/>
            <person name="Young S."/>
            <person name="Zeng Q."/>
            <person name="Gargeya S."/>
            <person name="Fitzgerald M."/>
            <person name="Haas B."/>
            <person name="Abouelleil A."/>
            <person name="Allen A.W."/>
            <person name="Alvarado L."/>
            <person name="Arachchi H.M."/>
            <person name="Berlin A.M."/>
            <person name="Chapman S.B."/>
            <person name="Gainer-Dewar J."/>
            <person name="Goldberg J."/>
            <person name="Griggs A."/>
            <person name="Gujja S."/>
            <person name="Hansen M."/>
            <person name="Howarth C."/>
            <person name="Imamovic A."/>
            <person name="Ireland A."/>
            <person name="Larimer J."/>
            <person name="McCowan C."/>
            <person name="Murphy C."/>
            <person name="Pearson M."/>
            <person name="Poon T.W."/>
            <person name="Priest M."/>
            <person name="Roberts A."/>
            <person name="Saif S."/>
            <person name="Shea T."/>
            <person name="Sisk P."/>
            <person name="Sykes S."/>
            <person name="Wortman J."/>
            <person name="Nusbaum C."/>
            <person name="Birren B."/>
        </authorList>
    </citation>
    <scope>NUCLEOTIDE SEQUENCE [LARGE SCALE GENOMIC DNA]</scope>
    <source>
        <strain evidence="7 8">3_1_6</strain>
    </source>
</reference>
<organism evidence="7 8">
    <name type="scientific">Bilophila wadsworthia (strain 3_1_6)</name>
    <dbReference type="NCBI Taxonomy" id="563192"/>
    <lineage>
        <taxon>Bacteria</taxon>
        <taxon>Pseudomonadati</taxon>
        <taxon>Thermodesulfobacteriota</taxon>
        <taxon>Desulfovibrionia</taxon>
        <taxon>Desulfovibrionales</taxon>
        <taxon>Desulfovibrionaceae</taxon>
        <taxon>Bilophila</taxon>
    </lineage>
</organism>
<dbReference type="InterPro" id="IPR036259">
    <property type="entry name" value="MFS_trans_sf"/>
</dbReference>
<feature type="transmembrane region" description="Helical" evidence="5">
    <location>
        <begin position="273"/>
        <end position="295"/>
    </location>
</feature>
<feature type="domain" description="Major facilitator superfamily (MFS) profile" evidence="6">
    <location>
        <begin position="206"/>
        <end position="380"/>
    </location>
</feature>
<feature type="transmembrane region" description="Helical" evidence="5">
    <location>
        <begin position="52"/>
        <end position="74"/>
    </location>
</feature>
<dbReference type="AlphaFoldDB" id="E5Y2Z5"/>
<accession>E5Y2Z5</accession>
<dbReference type="GeneID" id="78087256"/>
<dbReference type="eggNOG" id="COG2223">
    <property type="taxonomic scope" value="Bacteria"/>
</dbReference>
<reference evidence="7 8" key="1">
    <citation type="submission" date="2010-10" db="EMBL/GenBank/DDBJ databases">
        <authorList>
            <consortium name="The Broad Institute Genome Sequencing Platform"/>
            <person name="Ward D."/>
            <person name="Earl A."/>
            <person name="Feldgarden M."/>
            <person name="Young S.K."/>
            <person name="Gargeya S."/>
            <person name="Zeng Q."/>
            <person name="Alvarado L."/>
            <person name="Berlin A."/>
            <person name="Bochicchio J."/>
            <person name="Chapman S.B."/>
            <person name="Chen Z."/>
            <person name="Freedman E."/>
            <person name="Gellesch M."/>
            <person name="Goldberg J."/>
            <person name="Griggs A."/>
            <person name="Gujja S."/>
            <person name="Heilman E."/>
            <person name="Heiman D."/>
            <person name="Howarth C."/>
            <person name="Mehta T."/>
            <person name="Neiman D."/>
            <person name="Pearson M."/>
            <person name="Roberts A."/>
            <person name="Saif S."/>
            <person name="Shea T."/>
            <person name="Shenoy N."/>
            <person name="Sisk P."/>
            <person name="Stolte C."/>
            <person name="Sykes S."/>
            <person name="White J."/>
            <person name="Yandava C."/>
            <person name="Allen-Vercoe E."/>
            <person name="Sibley C."/>
            <person name="Ambrose C.E."/>
            <person name="Strauss J."/>
            <person name="Daigneault M."/>
            <person name="Haas B."/>
            <person name="Nusbaum C."/>
            <person name="Birren B."/>
        </authorList>
    </citation>
    <scope>NUCLEOTIDE SEQUENCE [LARGE SCALE GENOMIC DNA]</scope>
    <source>
        <strain evidence="7 8">3_1_6</strain>
    </source>
</reference>
<feature type="transmembrane region" description="Helical" evidence="5">
    <location>
        <begin position="301"/>
        <end position="320"/>
    </location>
</feature>
<sequence length="380" mass="39670">MPVSRSDCPPPGRAEQITTRIAYLVLGVGVSSWAALVPYAKARLGLDEAVLGMLLLCVGVGSLLSMPFTGLISGRFGCRKVILVSGFIFLAMLPLLASVESVWLMALCLFLFGASIGMMDVSLTIQAVFVEQAAGRAMMSGFHCLYSVGGICGAGGMALLLGFLAPHLAMLVICLFMIALLAAFGRHFLPYGSEGETPLFVVPRGIVLLIGVLCFIMYLSEGTILDWGALFMTAERGTEASRAGLAFACFSVAMAIGRLFGDRIVQALDDARVLLYGSLCAAAGFGLVVAAPWAWASLAGFTVVGLGVSNIVPVLFSATARQKFMPLSLAVSAVTTIGYLGVLAGPALMGFVAHATSLVIVFCITLALMCFVAVVSRAVP</sequence>